<feature type="transmembrane region" description="Helical" evidence="1">
    <location>
        <begin position="109"/>
        <end position="133"/>
    </location>
</feature>
<evidence type="ECO:0000313" key="2">
    <source>
        <dbReference type="EMBL" id="QEC78913.1"/>
    </source>
</evidence>
<name>A0A5B8W582_9SPHI</name>
<evidence type="ECO:0000313" key="3">
    <source>
        <dbReference type="Proteomes" id="UP000321362"/>
    </source>
</evidence>
<dbReference type="EMBL" id="CP042437">
    <property type="protein sequence ID" value="QEC78913.1"/>
    <property type="molecule type" value="Genomic_DNA"/>
</dbReference>
<dbReference type="Proteomes" id="UP000321362">
    <property type="component" value="Chromosome"/>
</dbReference>
<keyword evidence="1" id="KW-1133">Transmembrane helix</keyword>
<feature type="transmembrane region" description="Helical" evidence="1">
    <location>
        <begin position="73"/>
        <end position="94"/>
    </location>
</feature>
<feature type="transmembrane region" description="Helical" evidence="1">
    <location>
        <begin position="40"/>
        <end position="61"/>
    </location>
</feature>
<feature type="transmembrane region" description="Helical" evidence="1">
    <location>
        <begin position="9"/>
        <end position="28"/>
    </location>
</feature>
<organism evidence="2 3">
    <name type="scientific">Mucilaginibacter ginsenosidivorax</name>
    <dbReference type="NCBI Taxonomy" id="862126"/>
    <lineage>
        <taxon>Bacteria</taxon>
        <taxon>Pseudomonadati</taxon>
        <taxon>Bacteroidota</taxon>
        <taxon>Sphingobacteriia</taxon>
        <taxon>Sphingobacteriales</taxon>
        <taxon>Sphingobacteriaceae</taxon>
        <taxon>Mucilaginibacter</taxon>
    </lineage>
</organism>
<keyword evidence="1" id="KW-0812">Transmembrane</keyword>
<proteinExistence type="predicted"/>
<dbReference type="KEGG" id="mgk:FSB76_24280"/>
<protein>
    <submittedName>
        <fullName evidence="2">DUF420 domain-containing protein</fullName>
    </submittedName>
</protein>
<dbReference type="PANTHER" id="PTHR37692">
    <property type="entry name" value="HYPOTHETICAL MEMBRANE SPANNING PROTEIN"/>
    <property type="match status" value="1"/>
</dbReference>
<dbReference type="PANTHER" id="PTHR37692:SF1">
    <property type="entry name" value="DUF420 DOMAIN-CONTAINING PROTEIN"/>
    <property type="match status" value="1"/>
</dbReference>
<dbReference type="InterPro" id="IPR007352">
    <property type="entry name" value="DUF420"/>
</dbReference>
<keyword evidence="1" id="KW-0472">Membrane</keyword>
<dbReference type="RefSeq" id="WP_147058006.1">
    <property type="nucleotide sequence ID" value="NZ_CP042437.1"/>
</dbReference>
<reference evidence="2 3" key="1">
    <citation type="journal article" date="2013" name="J. Microbiol.">
        <title>Mucilaginibacter ginsenosidivorax sp. nov., with ginsenoside converting activity isolated from sediment.</title>
        <authorList>
            <person name="Kim J.K."/>
            <person name="Choi T.E."/>
            <person name="Liu Q.M."/>
            <person name="Park H.Y."/>
            <person name="Yi T.H."/>
            <person name="Yoon M.H."/>
            <person name="Kim S.C."/>
            <person name="Im W.T."/>
        </authorList>
    </citation>
    <scope>NUCLEOTIDE SEQUENCE [LARGE SCALE GENOMIC DNA]</scope>
    <source>
        <strain evidence="2 3">KHI28</strain>
    </source>
</reference>
<evidence type="ECO:0000256" key="1">
    <source>
        <dbReference type="SAM" id="Phobius"/>
    </source>
</evidence>
<keyword evidence="3" id="KW-1185">Reference proteome</keyword>
<dbReference type="AlphaFoldDB" id="A0A5B8W582"/>
<feature type="transmembrane region" description="Helical" evidence="1">
    <location>
        <begin position="154"/>
        <end position="174"/>
    </location>
</feature>
<gene>
    <name evidence="2" type="ORF">FSB76_24280</name>
</gene>
<accession>A0A5B8W582</accession>
<dbReference type="OrthoDB" id="9811380at2"/>
<dbReference type="Pfam" id="PF04238">
    <property type="entry name" value="DUF420"/>
    <property type="match status" value="1"/>
</dbReference>
<sequence>MSIKNYKTLTWILTIAINGLIALSFFLPKFSSLKAYNFSVLPQLNAVLNGLTFISLIFALIAIKRKNMSIHKLFIFLAFSFTSFFLISYLIYHFTTPSTKYSGSDLFRYIYYFILLTHILLAIIIVPLALISIGLGLNNKIVEHRKITRWSMPIWLYVSLTGVIVYLMISPFYLK</sequence>